<name>E3FNH3_STIAD</name>
<dbReference type="EMBL" id="CP002271">
    <property type="protein sequence ID" value="ADO75646.1"/>
    <property type="molecule type" value="Genomic_DNA"/>
</dbReference>
<feature type="region of interest" description="Disordered" evidence="1">
    <location>
        <begin position="20"/>
        <end position="50"/>
    </location>
</feature>
<sequence>MSAPRSPLVYLHTVISLVRTPPPGSPRGAFRTERARRSSPGPKSLPILPRRAPFTATPSLVIDTPGPVSCTTGWVVKKKSICPIRHVFRITRVRSEFLEDPTWRPEREGLPREAPDWRASYNFP</sequence>
<organism evidence="2 3">
    <name type="scientific">Stigmatella aurantiaca (strain DW4/3-1)</name>
    <dbReference type="NCBI Taxonomy" id="378806"/>
    <lineage>
        <taxon>Bacteria</taxon>
        <taxon>Pseudomonadati</taxon>
        <taxon>Myxococcota</taxon>
        <taxon>Myxococcia</taxon>
        <taxon>Myxococcales</taxon>
        <taxon>Cystobacterineae</taxon>
        <taxon>Archangiaceae</taxon>
        <taxon>Stigmatella</taxon>
    </lineage>
</organism>
<feature type="compositionally biased region" description="Basic and acidic residues" evidence="1">
    <location>
        <begin position="104"/>
        <end position="116"/>
    </location>
</feature>
<proteinExistence type="predicted"/>
<dbReference type="HOGENOM" id="CLU_2002520_0_0_7"/>
<evidence type="ECO:0000313" key="3">
    <source>
        <dbReference type="Proteomes" id="UP000001351"/>
    </source>
</evidence>
<evidence type="ECO:0000256" key="1">
    <source>
        <dbReference type="SAM" id="MobiDB-lite"/>
    </source>
</evidence>
<gene>
    <name evidence="2" type="ordered locus">STAUR_7891</name>
</gene>
<dbReference type="AlphaFoldDB" id="E3FNH3"/>
<dbReference type="STRING" id="378806.STAUR_7891"/>
<keyword evidence="3" id="KW-1185">Reference proteome</keyword>
<reference evidence="2 3" key="1">
    <citation type="journal article" date="2011" name="Mol. Biol. Evol.">
        <title>Comparative genomic analysis of fruiting body formation in Myxococcales.</title>
        <authorList>
            <person name="Huntley S."/>
            <person name="Hamann N."/>
            <person name="Wegener-Feldbrugge S."/>
            <person name="Treuner-Lange A."/>
            <person name="Kube M."/>
            <person name="Reinhardt R."/>
            <person name="Klages S."/>
            <person name="Muller R."/>
            <person name="Ronning C.M."/>
            <person name="Nierman W.C."/>
            <person name="Sogaard-Andersen L."/>
        </authorList>
    </citation>
    <scope>NUCLEOTIDE SEQUENCE [LARGE SCALE GENOMIC DNA]</scope>
    <source>
        <strain evidence="2 3">DW4/3-1</strain>
    </source>
</reference>
<evidence type="ECO:0000313" key="2">
    <source>
        <dbReference type="EMBL" id="ADO75646.1"/>
    </source>
</evidence>
<dbReference type="KEGG" id="sur:STAUR_7891"/>
<accession>E3FNH3</accession>
<dbReference type="Proteomes" id="UP000001351">
    <property type="component" value="Chromosome"/>
</dbReference>
<protein>
    <submittedName>
        <fullName evidence="2">Uncharacterized protein</fullName>
    </submittedName>
</protein>
<feature type="region of interest" description="Disordered" evidence="1">
    <location>
        <begin position="104"/>
        <end position="124"/>
    </location>
</feature>